<reference evidence="3" key="1">
    <citation type="journal article" date="2021" name="IMA Fungus">
        <title>Genomic characterization of three marine fungi, including Emericellopsis atlantica sp. nov. with signatures of a generalist lifestyle and marine biomass degradation.</title>
        <authorList>
            <person name="Hagestad O.C."/>
            <person name="Hou L."/>
            <person name="Andersen J.H."/>
            <person name="Hansen E.H."/>
            <person name="Altermark B."/>
            <person name="Li C."/>
            <person name="Kuhnert E."/>
            <person name="Cox R.J."/>
            <person name="Crous P.W."/>
            <person name="Spatafora J.W."/>
            <person name="Lail K."/>
            <person name="Amirebrahimi M."/>
            <person name="Lipzen A."/>
            <person name="Pangilinan J."/>
            <person name="Andreopoulos W."/>
            <person name="Hayes R.D."/>
            <person name="Ng V."/>
            <person name="Grigoriev I.V."/>
            <person name="Jackson S.A."/>
            <person name="Sutton T.D.S."/>
            <person name="Dobson A.D.W."/>
            <person name="Rama T."/>
        </authorList>
    </citation>
    <scope>NUCLEOTIDE SEQUENCE</scope>
    <source>
        <strain evidence="3">TS7</strain>
    </source>
</reference>
<protein>
    <recommendedName>
        <fullName evidence="2">Peptidase M20 domain-containing protein 2</fullName>
    </recommendedName>
</protein>
<dbReference type="GO" id="GO:0016805">
    <property type="term" value="F:dipeptidase activity"/>
    <property type="evidence" value="ECO:0007669"/>
    <property type="project" value="InterPro"/>
</dbReference>
<dbReference type="Gene3D" id="3.30.70.360">
    <property type="match status" value="1"/>
</dbReference>
<evidence type="ECO:0000256" key="2">
    <source>
        <dbReference type="PIRNR" id="PIRNR037226"/>
    </source>
</evidence>
<dbReference type="InterPro" id="IPR017144">
    <property type="entry name" value="Xaa-Arg_dipeptidase"/>
</dbReference>
<dbReference type="Gene3D" id="3.40.630.10">
    <property type="entry name" value="Zn peptidases"/>
    <property type="match status" value="1"/>
</dbReference>
<dbReference type="Pfam" id="PF01546">
    <property type="entry name" value="Peptidase_M20"/>
    <property type="match status" value="1"/>
</dbReference>
<accession>A0A9P7ZWG5</accession>
<dbReference type="PANTHER" id="PTHR30575:SF4">
    <property type="entry name" value="PEPTIDASE M20 DOMAIN-CONTAINING PROTEIN 2"/>
    <property type="match status" value="1"/>
</dbReference>
<dbReference type="AlphaFoldDB" id="A0A9P7ZWG5"/>
<evidence type="ECO:0000313" key="3">
    <source>
        <dbReference type="EMBL" id="KAG9258845.1"/>
    </source>
</evidence>
<dbReference type="InterPro" id="IPR002933">
    <property type="entry name" value="Peptidase_M20"/>
</dbReference>
<dbReference type="InterPro" id="IPR017439">
    <property type="entry name" value="Amidohydrolase"/>
</dbReference>
<sequence length="437" mass="46796">MDEEEDGFVLVPRHFEDDNYPSYLSDIEQVVLRLDDPSWTLNCYLHDNPELGFAEHKAHDALTKFMGSHAGWKITPSAYGMDTAWVAEYDTRRPGPVIAFNAEMDALPNLGHACGHNLIAVASVTAGIATAETLQRHKIGGKVLVIGTPAEEGGGGGKIKCLEAGAYDNVDVAIISHPGILNNSPMVRTTAYTHLDVSYRGRAAHAANSPWSGINALDALIVAYNAVSVLRQQTHPDDIIGLQITDGGNKPNVIHAHAAGVAVLRATSSHRLQELRRKVIACFQAGAEATGAQVHIEETPGYKDHVPNRVLAASYARYWRAMPDAPDPPLPPPGQYTWVKASTDQGNLSYALPSMNVSFAIPPGEKGGQPHSPDFAKASRTRGAFQRAMRVAKAMAGTAMDVCATPGLLGDVQAQWRRDMASMAGQEESPGNAASMA</sequence>
<comment type="similarity">
    <text evidence="1 2">Belongs to the peptidase M20A family.</text>
</comment>
<dbReference type="RefSeq" id="XP_046122769.1">
    <property type="nucleotide sequence ID" value="XM_046260803.1"/>
</dbReference>
<proteinExistence type="inferred from homology"/>
<dbReference type="OrthoDB" id="6119954at2759"/>
<comment type="caution">
    <text evidence="3">The sequence shown here is derived from an EMBL/GenBank/DDBJ whole genome shotgun (WGS) entry which is preliminary data.</text>
</comment>
<dbReference type="Proteomes" id="UP000887229">
    <property type="component" value="Unassembled WGS sequence"/>
</dbReference>
<dbReference type="PANTHER" id="PTHR30575">
    <property type="entry name" value="PEPTIDASE M20"/>
    <property type="match status" value="1"/>
</dbReference>
<dbReference type="GeneID" id="70291706"/>
<organism evidence="3 4">
    <name type="scientific">Emericellopsis atlantica</name>
    <dbReference type="NCBI Taxonomy" id="2614577"/>
    <lineage>
        <taxon>Eukaryota</taxon>
        <taxon>Fungi</taxon>
        <taxon>Dikarya</taxon>
        <taxon>Ascomycota</taxon>
        <taxon>Pezizomycotina</taxon>
        <taxon>Sordariomycetes</taxon>
        <taxon>Hypocreomycetidae</taxon>
        <taxon>Hypocreales</taxon>
        <taxon>Bionectriaceae</taxon>
        <taxon>Emericellopsis</taxon>
    </lineage>
</organism>
<dbReference type="NCBIfam" id="TIGR01891">
    <property type="entry name" value="amidohydrolases"/>
    <property type="match status" value="1"/>
</dbReference>
<dbReference type="SUPFAM" id="SSF55031">
    <property type="entry name" value="Bacterial exopeptidase dimerisation domain"/>
    <property type="match status" value="1"/>
</dbReference>
<dbReference type="CDD" id="cd05672">
    <property type="entry name" value="M20_ACY1L2-like"/>
    <property type="match status" value="1"/>
</dbReference>
<dbReference type="EMBL" id="MU251242">
    <property type="protein sequence ID" value="KAG9258845.1"/>
    <property type="molecule type" value="Genomic_DNA"/>
</dbReference>
<name>A0A9P7ZWG5_9HYPO</name>
<dbReference type="PIRSF" id="PIRSF037226">
    <property type="entry name" value="Amidohydrolase_ACY1L2_prd"/>
    <property type="match status" value="1"/>
</dbReference>
<keyword evidence="4" id="KW-1185">Reference proteome</keyword>
<gene>
    <name evidence="3" type="ORF">F5Z01DRAFT_614179</name>
</gene>
<dbReference type="FunFam" id="3.30.70.360:FF:000004">
    <property type="entry name" value="Peptidase M20 domain-containing protein 2"/>
    <property type="match status" value="1"/>
</dbReference>
<evidence type="ECO:0000313" key="4">
    <source>
        <dbReference type="Proteomes" id="UP000887229"/>
    </source>
</evidence>
<dbReference type="SUPFAM" id="SSF53187">
    <property type="entry name" value="Zn-dependent exopeptidases"/>
    <property type="match status" value="1"/>
</dbReference>
<evidence type="ECO:0000256" key="1">
    <source>
        <dbReference type="ARBA" id="ARBA00006247"/>
    </source>
</evidence>
<dbReference type="InterPro" id="IPR036264">
    <property type="entry name" value="Bact_exopeptidase_dim_dom"/>
</dbReference>
<dbReference type="InterPro" id="IPR052030">
    <property type="entry name" value="Peptidase_M20/M20A_hydrolases"/>
</dbReference>